<keyword evidence="6 8" id="KW-0443">Lipid metabolism</keyword>
<dbReference type="GO" id="GO:0008780">
    <property type="term" value="F:acyl-[acyl-carrier-protein]-UDP-N-acetylglucosamine O-acyltransferase activity"/>
    <property type="evidence" value="ECO:0007669"/>
    <property type="project" value="UniProtKB-UniRule"/>
</dbReference>
<dbReference type="RefSeq" id="WP_109793591.1">
    <property type="nucleotide sequence ID" value="NZ_PHIG01000032.1"/>
</dbReference>
<proteinExistence type="inferred from homology"/>
<evidence type="ECO:0000256" key="2">
    <source>
        <dbReference type="ARBA" id="ARBA00022516"/>
    </source>
</evidence>
<dbReference type="Proteomes" id="UP000229498">
    <property type="component" value="Unassembled WGS sequence"/>
</dbReference>
<evidence type="ECO:0000256" key="6">
    <source>
        <dbReference type="ARBA" id="ARBA00023098"/>
    </source>
</evidence>
<keyword evidence="7 8" id="KW-0012">Acyltransferase</keyword>
<feature type="domain" description="UDP N-acetylglucosamine O-acyltransferase C-terminal" evidence="9">
    <location>
        <begin position="177"/>
        <end position="259"/>
    </location>
</feature>
<dbReference type="Gene3D" id="2.160.10.10">
    <property type="entry name" value="Hexapeptide repeat proteins"/>
    <property type="match status" value="1"/>
</dbReference>
<evidence type="ECO:0000256" key="8">
    <source>
        <dbReference type="HAMAP-Rule" id="MF_00387"/>
    </source>
</evidence>
<comment type="pathway">
    <text evidence="8">Glycolipid biosynthesis; lipid IV(A) biosynthesis; lipid IV(A) from (3R)-3-hydroxytetradecanoyl-[acyl-carrier-protein] and UDP-N-acetyl-alpha-D-glucosamine: step 1/6.</text>
</comment>
<keyword evidence="4 8" id="KW-0808">Transferase</keyword>
<dbReference type="PROSITE" id="PS00101">
    <property type="entry name" value="HEXAPEP_TRANSFERASES"/>
    <property type="match status" value="1"/>
</dbReference>
<dbReference type="InterPro" id="IPR010137">
    <property type="entry name" value="Lipid_A_LpxA"/>
</dbReference>
<dbReference type="UniPathway" id="UPA00359">
    <property type="reaction ID" value="UER00477"/>
</dbReference>
<evidence type="ECO:0000259" key="9">
    <source>
        <dbReference type="Pfam" id="PF13720"/>
    </source>
</evidence>
<dbReference type="SUPFAM" id="SSF51161">
    <property type="entry name" value="Trimeric LpxA-like enzymes"/>
    <property type="match status" value="1"/>
</dbReference>
<comment type="similarity">
    <text evidence="8">Belongs to the transferase hexapeptide repeat family. LpxA subfamily.</text>
</comment>
<keyword evidence="11" id="KW-1185">Reference proteome</keyword>
<dbReference type="InterPro" id="IPR011004">
    <property type="entry name" value="Trimer_LpxA-like_sf"/>
</dbReference>
<comment type="function">
    <text evidence="8">Involved in the biosynthesis of lipid A, a phosphorylated glycolipid that anchors the lipopolysaccharide to the outer membrane of the cell.</text>
</comment>
<dbReference type="CDD" id="cd03351">
    <property type="entry name" value="LbH_UDP-GlcNAc_AT"/>
    <property type="match status" value="1"/>
</dbReference>
<dbReference type="PIRSF" id="PIRSF000456">
    <property type="entry name" value="UDP-GlcNAc_acltr"/>
    <property type="match status" value="1"/>
</dbReference>
<evidence type="ECO:0000256" key="1">
    <source>
        <dbReference type="ARBA" id="ARBA00022490"/>
    </source>
</evidence>
<accession>A0A2M9G1H4</accession>
<evidence type="ECO:0000256" key="7">
    <source>
        <dbReference type="ARBA" id="ARBA00023315"/>
    </source>
</evidence>
<keyword evidence="1 8" id="KW-0963">Cytoplasm</keyword>
<dbReference type="PANTHER" id="PTHR43480:SF1">
    <property type="entry name" value="ACYL-[ACYL-CARRIER-PROTEIN]--UDP-N-ACETYLGLUCOSAMINE O-ACYLTRANSFERASE, MITOCHONDRIAL-RELATED"/>
    <property type="match status" value="1"/>
</dbReference>
<comment type="subunit">
    <text evidence="8">Homotrimer.</text>
</comment>
<comment type="catalytic activity">
    <reaction evidence="8">
        <text>a (3R)-hydroxyacyl-[ACP] + UDP-N-acetyl-alpha-D-glucosamine = a UDP-3-O-[(3R)-3-hydroxyacyl]-N-acetyl-alpha-D-glucosamine + holo-[ACP]</text>
        <dbReference type="Rhea" id="RHEA:67812"/>
        <dbReference type="Rhea" id="RHEA-COMP:9685"/>
        <dbReference type="Rhea" id="RHEA-COMP:9945"/>
        <dbReference type="ChEBI" id="CHEBI:57705"/>
        <dbReference type="ChEBI" id="CHEBI:64479"/>
        <dbReference type="ChEBI" id="CHEBI:78827"/>
        <dbReference type="ChEBI" id="CHEBI:173225"/>
        <dbReference type="EC" id="2.3.1.129"/>
    </reaction>
</comment>
<protein>
    <recommendedName>
        <fullName evidence="8">Acyl-[acyl-carrier-protein]--UDP-N-acetylglucosamine O-acyltransferase</fullName>
        <shortName evidence="8">UDP-N-acetylglucosamine acyltransferase</shortName>
        <ecNumber evidence="8">2.3.1.129</ecNumber>
    </recommendedName>
</protein>
<dbReference type="EMBL" id="PHIG01000032">
    <property type="protein sequence ID" value="PJK29567.1"/>
    <property type="molecule type" value="Genomic_DNA"/>
</dbReference>
<organism evidence="10 11">
    <name type="scientific">Minwuia thermotolerans</name>
    <dbReference type="NCBI Taxonomy" id="2056226"/>
    <lineage>
        <taxon>Bacteria</taxon>
        <taxon>Pseudomonadati</taxon>
        <taxon>Pseudomonadota</taxon>
        <taxon>Alphaproteobacteria</taxon>
        <taxon>Minwuiales</taxon>
        <taxon>Minwuiaceae</taxon>
        <taxon>Minwuia</taxon>
    </lineage>
</organism>
<evidence type="ECO:0000313" key="10">
    <source>
        <dbReference type="EMBL" id="PJK29567.1"/>
    </source>
</evidence>
<gene>
    <name evidence="8" type="primary">lpxA</name>
    <name evidence="10" type="ORF">CVT23_10930</name>
</gene>
<dbReference type="AlphaFoldDB" id="A0A2M9G1H4"/>
<dbReference type="PANTHER" id="PTHR43480">
    <property type="entry name" value="ACYL-[ACYL-CARRIER-PROTEIN]--UDP-N-ACETYLGLUCOSAMINE O-ACYLTRANSFERASE"/>
    <property type="match status" value="1"/>
</dbReference>
<dbReference type="InterPro" id="IPR001451">
    <property type="entry name" value="Hexapep"/>
</dbReference>
<dbReference type="InterPro" id="IPR037157">
    <property type="entry name" value="Acetyltransf_C_sf"/>
</dbReference>
<sequence length="266" mass="28245">MAAEVHPSAFVADNVRLGEGVRIGPFCVVDGDIELGDGVRLASHVAVAGRTRIGPGSRVFPFASIGHEPQDQKYHGEESSLEIGANCTIREHVTMNPGTEAGGLVTRVGDNCLVMIGAHIAHDCLIGDNCILVNNVTLGGHVEVDDWAIIGGMTAVHQFVKIGRHAMIGGASALGTDVIPYGLARGNLATLDGLNLVGLKRRNFSREEIHTLRRAYRFLFAPEGTMEEKVADAEKLFANEAGVGEILEFIRGSSSRGLCTPARDVA</sequence>
<dbReference type="HAMAP" id="MF_00387">
    <property type="entry name" value="LpxA"/>
    <property type="match status" value="1"/>
</dbReference>
<dbReference type="Gene3D" id="1.20.1180.10">
    <property type="entry name" value="Udp N-acetylglucosamine O-acyltransferase, C-terminal domain"/>
    <property type="match status" value="1"/>
</dbReference>
<evidence type="ECO:0000256" key="5">
    <source>
        <dbReference type="ARBA" id="ARBA00022737"/>
    </source>
</evidence>
<dbReference type="GO" id="GO:0005737">
    <property type="term" value="C:cytoplasm"/>
    <property type="evidence" value="ECO:0007669"/>
    <property type="project" value="UniProtKB-SubCell"/>
</dbReference>
<dbReference type="OrthoDB" id="9807278at2"/>
<comment type="caution">
    <text evidence="10">The sequence shown here is derived from an EMBL/GenBank/DDBJ whole genome shotgun (WGS) entry which is preliminary data.</text>
</comment>
<dbReference type="NCBIfam" id="NF003657">
    <property type="entry name" value="PRK05289.1"/>
    <property type="match status" value="1"/>
</dbReference>
<name>A0A2M9G1H4_9PROT</name>
<evidence type="ECO:0000313" key="11">
    <source>
        <dbReference type="Proteomes" id="UP000229498"/>
    </source>
</evidence>
<dbReference type="EC" id="2.3.1.129" evidence="8"/>
<dbReference type="GO" id="GO:0009245">
    <property type="term" value="P:lipid A biosynthetic process"/>
    <property type="evidence" value="ECO:0007669"/>
    <property type="project" value="UniProtKB-UniRule"/>
</dbReference>
<dbReference type="InterPro" id="IPR029098">
    <property type="entry name" value="Acetyltransf_C"/>
</dbReference>
<dbReference type="Pfam" id="PF13720">
    <property type="entry name" value="Acetyltransf_11"/>
    <property type="match status" value="1"/>
</dbReference>
<dbReference type="NCBIfam" id="TIGR01852">
    <property type="entry name" value="lipid_A_lpxA"/>
    <property type="match status" value="1"/>
</dbReference>
<evidence type="ECO:0000256" key="4">
    <source>
        <dbReference type="ARBA" id="ARBA00022679"/>
    </source>
</evidence>
<evidence type="ECO:0000256" key="3">
    <source>
        <dbReference type="ARBA" id="ARBA00022556"/>
    </source>
</evidence>
<keyword evidence="2 8" id="KW-0444">Lipid biosynthesis</keyword>
<keyword evidence="3 8" id="KW-0441">Lipid A biosynthesis</keyword>
<dbReference type="GO" id="GO:0016020">
    <property type="term" value="C:membrane"/>
    <property type="evidence" value="ECO:0007669"/>
    <property type="project" value="GOC"/>
</dbReference>
<comment type="subcellular location">
    <subcellularLocation>
        <location evidence="8">Cytoplasm</location>
    </subcellularLocation>
</comment>
<keyword evidence="5 8" id="KW-0677">Repeat</keyword>
<dbReference type="Pfam" id="PF00132">
    <property type="entry name" value="Hexapep"/>
    <property type="match status" value="2"/>
</dbReference>
<reference evidence="10 11" key="1">
    <citation type="submission" date="2017-11" db="EMBL/GenBank/DDBJ databases">
        <title>Draft genome sequence of Rhizobiales bacterium SY3-13.</title>
        <authorList>
            <person name="Sun C."/>
        </authorList>
    </citation>
    <scope>NUCLEOTIDE SEQUENCE [LARGE SCALE GENOMIC DNA]</scope>
    <source>
        <strain evidence="10 11">SY3-13</strain>
    </source>
</reference>
<dbReference type="InterPro" id="IPR018357">
    <property type="entry name" value="Hexapep_transf_CS"/>
</dbReference>